<dbReference type="STRING" id="1316936.K678_10460"/>
<feature type="domain" description="Transglycosylase SLT" evidence="3">
    <location>
        <begin position="26"/>
        <end position="80"/>
    </location>
</feature>
<evidence type="ECO:0000259" key="3">
    <source>
        <dbReference type="Pfam" id="PF01464"/>
    </source>
</evidence>
<sequence length="317" mass="32946">MQTPTADTTASQIASASGTSRVVTGIREAASATGVSFDYLLAQAARESGLDPQACNTRSSAAGLFQFTSQTWMDMVRRHGAKHGLSEQAAAITRGPNGRLDIADKTMKAAVLELRKDPELSAMMAAEYARDNSKVLERKLGRPATASDLHLAHFLGAGGAVRVIEGMASAPDDSAHSLLPEAARANPELFRDPGSREARSVTSLYNSVQARYSSAHKGRADLAALRPEPRPDLAAEQAAAQLAAQQAAPSDPAPATDPTATQAMASVPAAVSNSAAVTISLSEGGGFRAAIPTTATSRVEVRSMKDIVDAIRAGQDV</sequence>
<reference evidence="4 5" key="1">
    <citation type="submission" date="2013-04" db="EMBL/GenBank/DDBJ databases">
        <authorList>
            <person name="Kuznetsov B."/>
            <person name="Ivanovsky R."/>
        </authorList>
    </citation>
    <scope>NUCLEOTIDE SEQUENCE [LARGE SCALE GENOMIC DNA]</scope>
    <source>
        <strain evidence="4 5">MGU-K5</strain>
    </source>
</reference>
<comment type="caution">
    <text evidence="4">The sequence shown here is derived from an EMBL/GenBank/DDBJ whole genome shotgun (WGS) entry which is preliminary data.</text>
</comment>
<name>S9S9Y6_MAGFU</name>
<evidence type="ECO:0000256" key="2">
    <source>
        <dbReference type="SAM" id="MobiDB-lite"/>
    </source>
</evidence>
<dbReference type="eggNOG" id="COG0741">
    <property type="taxonomic scope" value="Bacteria"/>
</dbReference>
<dbReference type="OrthoDB" id="8477976at2"/>
<dbReference type="AlphaFoldDB" id="S9S9Y6"/>
<gene>
    <name evidence="4" type="ORF">K678_10460</name>
</gene>
<dbReference type="RefSeq" id="WP_021132408.1">
    <property type="nucleotide sequence ID" value="NZ_AQPH01000037.1"/>
</dbReference>
<dbReference type="Pfam" id="PF01464">
    <property type="entry name" value="SLT"/>
    <property type="match status" value="1"/>
</dbReference>
<dbReference type="Gene3D" id="1.10.530.10">
    <property type="match status" value="1"/>
</dbReference>
<dbReference type="SUPFAM" id="SSF53955">
    <property type="entry name" value="Lysozyme-like"/>
    <property type="match status" value="1"/>
</dbReference>
<dbReference type="InterPro" id="IPR023346">
    <property type="entry name" value="Lysozyme-like_dom_sf"/>
</dbReference>
<feature type="region of interest" description="Disordered" evidence="2">
    <location>
        <begin position="241"/>
        <end position="260"/>
    </location>
</feature>
<proteinExistence type="inferred from homology"/>
<accession>S9S9Y6</accession>
<dbReference type="EMBL" id="AQPH01000037">
    <property type="protein sequence ID" value="EPY01509.1"/>
    <property type="molecule type" value="Genomic_DNA"/>
</dbReference>
<organism evidence="4 5">
    <name type="scientific">Magnetospirillum fulvum MGU-K5</name>
    <dbReference type="NCBI Taxonomy" id="1316936"/>
    <lineage>
        <taxon>Bacteria</taxon>
        <taxon>Pseudomonadati</taxon>
        <taxon>Pseudomonadota</taxon>
        <taxon>Alphaproteobacteria</taxon>
        <taxon>Rhodospirillales</taxon>
        <taxon>Rhodospirillaceae</taxon>
        <taxon>Magnetospirillum</taxon>
    </lineage>
</organism>
<dbReference type="InterPro" id="IPR008258">
    <property type="entry name" value="Transglycosylase_SLT_dom_1"/>
</dbReference>
<comment type="similarity">
    <text evidence="1">Belongs to the virb1 family.</text>
</comment>
<dbReference type="Proteomes" id="UP000015350">
    <property type="component" value="Unassembled WGS sequence"/>
</dbReference>
<evidence type="ECO:0000256" key="1">
    <source>
        <dbReference type="ARBA" id="ARBA00009387"/>
    </source>
</evidence>
<evidence type="ECO:0000313" key="4">
    <source>
        <dbReference type="EMBL" id="EPY01509.1"/>
    </source>
</evidence>
<protein>
    <recommendedName>
        <fullName evidence="3">Transglycosylase SLT domain-containing protein</fullName>
    </recommendedName>
</protein>
<evidence type="ECO:0000313" key="5">
    <source>
        <dbReference type="Proteomes" id="UP000015350"/>
    </source>
</evidence>